<name>A0A1G2TFV9_9BACT</name>
<feature type="domain" description="NAD-dependent epimerase/dehydratase" evidence="5">
    <location>
        <begin position="3"/>
        <end position="245"/>
    </location>
</feature>
<protein>
    <recommendedName>
        <fullName evidence="5">NAD-dependent epimerase/dehydratase domain-containing protein</fullName>
    </recommendedName>
</protein>
<proteinExistence type="predicted"/>
<keyword evidence="4" id="KW-0456">Lyase</keyword>
<dbReference type="InterPro" id="IPR044516">
    <property type="entry name" value="UXS-like"/>
</dbReference>
<reference evidence="6 7" key="1">
    <citation type="journal article" date="2016" name="Nat. Commun.">
        <title>Thousands of microbial genomes shed light on interconnected biogeochemical processes in an aquifer system.</title>
        <authorList>
            <person name="Anantharaman K."/>
            <person name="Brown C.T."/>
            <person name="Hug L.A."/>
            <person name="Sharon I."/>
            <person name="Castelle C.J."/>
            <person name="Probst A.J."/>
            <person name="Thomas B.C."/>
            <person name="Singh A."/>
            <person name="Wilkins M.J."/>
            <person name="Karaoz U."/>
            <person name="Brodie E.L."/>
            <person name="Williams K.H."/>
            <person name="Hubbard S.S."/>
            <person name="Banfield J.F."/>
        </authorList>
    </citation>
    <scope>NUCLEOTIDE SEQUENCE [LARGE SCALE GENOMIC DNA]</scope>
</reference>
<dbReference type="GO" id="GO:0048040">
    <property type="term" value="F:UDP-glucuronate decarboxylase activity"/>
    <property type="evidence" value="ECO:0007669"/>
    <property type="project" value="TreeGrafter"/>
</dbReference>
<dbReference type="GO" id="GO:0070403">
    <property type="term" value="F:NAD+ binding"/>
    <property type="evidence" value="ECO:0007669"/>
    <property type="project" value="InterPro"/>
</dbReference>
<evidence type="ECO:0000256" key="4">
    <source>
        <dbReference type="ARBA" id="ARBA00023239"/>
    </source>
</evidence>
<accession>A0A1G2TFV9</accession>
<comment type="cofactor">
    <cofactor evidence="1">
        <name>NAD(+)</name>
        <dbReference type="ChEBI" id="CHEBI:57540"/>
    </cofactor>
</comment>
<dbReference type="InterPro" id="IPR001509">
    <property type="entry name" value="Epimerase_deHydtase"/>
</dbReference>
<dbReference type="SUPFAM" id="SSF51735">
    <property type="entry name" value="NAD(P)-binding Rossmann-fold domains"/>
    <property type="match status" value="1"/>
</dbReference>
<dbReference type="GO" id="GO:0005737">
    <property type="term" value="C:cytoplasm"/>
    <property type="evidence" value="ECO:0007669"/>
    <property type="project" value="TreeGrafter"/>
</dbReference>
<dbReference type="EMBL" id="MHVR01000009">
    <property type="protein sequence ID" value="OHA96195.1"/>
    <property type="molecule type" value="Genomic_DNA"/>
</dbReference>
<evidence type="ECO:0000259" key="5">
    <source>
        <dbReference type="Pfam" id="PF01370"/>
    </source>
</evidence>
<evidence type="ECO:0000313" key="6">
    <source>
        <dbReference type="EMBL" id="OHA96195.1"/>
    </source>
</evidence>
<evidence type="ECO:0000256" key="1">
    <source>
        <dbReference type="ARBA" id="ARBA00001911"/>
    </source>
</evidence>
<organism evidence="6 7">
    <name type="scientific">Candidatus Zambryskibacteria bacterium RIFCSPHIGHO2_02_FULL_43_14</name>
    <dbReference type="NCBI Taxonomy" id="1802748"/>
    <lineage>
        <taxon>Bacteria</taxon>
        <taxon>Candidatus Zambryskiibacteriota</taxon>
    </lineage>
</organism>
<evidence type="ECO:0000313" key="7">
    <source>
        <dbReference type="Proteomes" id="UP000178175"/>
    </source>
</evidence>
<dbReference type="Gene3D" id="3.40.50.720">
    <property type="entry name" value="NAD(P)-binding Rossmann-like Domain"/>
    <property type="match status" value="1"/>
</dbReference>
<evidence type="ECO:0000256" key="2">
    <source>
        <dbReference type="ARBA" id="ARBA00022793"/>
    </source>
</evidence>
<dbReference type="Proteomes" id="UP000178175">
    <property type="component" value="Unassembled WGS sequence"/>
</dbReference>
<sequence>MKILIAGAAGFIGSNLSTKLLKDGHQVWAVDDFSTGKPENIDNLRQDKNFIFANCGIETEDFLKFCFDQGVKFDQIFHLACPTGVPNIEILGEEILEACSNGTKNILHVAREHDARFLFTSSSEIYGESEVPVQREDYTGNVDPIGWRANYEEGKRFSETLVMHSVRKYKLKATIVRLFNIYGPKMSLDDFRVVPVFLMQALTGESITVHGEGSQMRTMCFVDDLIKGLCLVMEKGNVGEAYNLGSDKAISMLDLAKEIIQSTKSESKIIFTPRATHDHNSRMPVLDKVRALGWDCNTDLQTGLKITTDDFRRRLATYHIK</sequence>
<dbReference type="PANTHER" id="PTHR43078">
    <property type="entry name" value="UDP-GLUCURONIC ACID DECARBOXYLASE-RELATED"/>
    <property type="match status" value="1"/>
</dbReference>
<dbReference type="PANTHER" id="PTHR43078:SF6">
    <property type="entry name" value="UDP-GLUCURONIC ACID DECARBOXYLASE 1"/>
    <property type="match status" value="1"/>
</dbReference>
<comment type="caution">
    <text evidence="6">The sequence shown here is derived from an EMBL/GenBank/DDBJ whole genome shotgun (WGS) entry which is preliminary data.</text>
</comment>
<dbReference type="GO" id="GO:0042732">
    <property type="term" value="P:D-xylose metabolic process"/>
    <property type="evidence" value="ECO:0007669"/>
    <property type="project" value="InterPro"/>
</dbReference>
<keyword evidence="3" id="KW-0520">NAD</keyword>
<dbReference type="Pfam" id="PF01370">
    <property type="entry name" value="Epimerase"/>
    <property type="match status" value="1"/>
</dbReference>
<gene>
    <name evidence="6" type="ORF">A3C70_01575</name>
</gene>
<keyword evidence="2" id="KW-0210">Decarboxylase</keyword>
<evidence type="ECO:0000256" key="3">
    <source>
        <dbReference type="ARBA" id="ARBA00023027"/>
    </source>
</evidence>
<dbReference type="AlphaFoldDB" id="A0A1G2TFV9"/>
<dbReference type="InterPro" id="IPR036291">
    <property type="entry name" value="NAD(P)-bd_dom_sf"/>
</dbReference>